<dbReference type="Proteomes" id="UP000035444">
    <property type="component" value="Unassembled WGS sequence"/>
</dbReference>
<keyword evidence="4" id="KW-1134">Transmembrane beta strand</keyword>
<dbReference type="PATRIC" id="fig|1489064.4.peg.3969"/>
<evidence type="ECO:0000256" key="8">
    <source>
        <dbReference type="SAM" id="SignalP"/>
    </source>
</evidence>
<dbReference type="Pfam" id="PF02321">
    <property type="entry name" value="OEP"/>
    <property type="match status" value="2"/>
</dbReference>
<gene>
    <name evidence="9" type="ORF">WH96_13165</name>
</gene>
<evidence type="ECO:0008006" key="11">
    <source>
        <dbReference type="Google" id="ProtNLM"/>
    </source>
</evidence>
<evidence type="ECO:0000256" key="4">
    <source>
        <dbReference type="ARBA" id="ARBA00022452"/>
    </source>
</evidence>
<evidence type="ECO:0000256" key="3">
    <source>
        <dbReference type="ARBA" id="ARBA00022448"/>
    </source>
</evidence>
<keyword evidence="3" id="KW-0813">Transport</keyword>
<keyword evidence="7" id="KW-0998">Cell outer membrane</keyword>
<dbReference type="InterPro" id="IPR003423">
    <property type="entry name" value="OMP_efflux"/>
</dbReference>
<dbReference type="PANTHER" id="PTHR30026">
    <property type="entry name" value="OUTER MEMBRANE PROTEIN TOLC"/>
    <property type="match status" value="1"/>
</dbReference>
<dbReference type="OrthoDB" id="9814637at2"/>
<dbReference type="AlphaFoldDB" id="A0A0H2MD55"/>
<dbReference type="STRING" id="1489064.WH96_13165"/>
<evidence type="ECO:0000256" key="6">
    <source>
        <dbReference type="ARBA" id="ARBA00023136"/>
    </source>
</evidence>
<keyword evidence="6" id="KW-0472">Membrane</keyword>
<evidence type="ECO:0000256" key="7">
    <source>
        <dbReference type="ARBA" id="ARBA00023237"/>
    </source>
</evidence>
<protein>
    <recommendedName>
        <fullName evidence="11">Channel protein TolC</fullName>
    </recommendedName>
</protein>
<evidence type="ECO:0000256" key="5">
    <source>
        <dbReference type="ARBA" id="ARBA00022692"/>
    </source>
</evidence>
<comment type="similarity">
    <text evidence="2">Belongs to the outer membrane factor (OMF) (TC 1.B.17) family.</text>
</comment>
<dbReference type="RefSeq" id="WP_047764669.1">
    <property type="nucleotide sequence ID" value="NZ_LAQL01000008.1"/>
</dbReference>
<dbReference type="SUPFAM" id="SSF56954">
    <property type="entry name" value="Outer membrane efflux proteins (OEP)"/>
    <property type="match status" value="1"/>
</dbReference>
<dbReference type="GO" id="GO:0015562">
    <property type="term" value="F:efflux transmembrane transporter activity"/>
    <property type="evidence" value="ECO:0007669"/>
    <property type="project" value="InterPro"/>
</dbReference>
<dbReference type="GO" id="GO:0009279">
    <property type="term" value="C:cell outer membrane"/>
    <property type="evidence" value="ECO:0007669"/>
    <property type="project" value="UniProtKB-SubCell"/>
</dbReference>
<evidence type="ECO:0000256" key="1">
    <source>
        <dbReference type="ARBA" id="ARBA00004442"/>
    </source>
</evidence>
<dbReference type="GO" id="GO:1990281">
    <property type="term" value="C:efflux pump complex"/>
    <property type="evidence" value="ECO:0007669"/>
    <property type="project" value="TreeGrafter"/>
</dbReference>
<dbReference type="PANTHER" id="PTHR30026:SF22">
    <property type="entry name" value="OUTER MEMBRANE EFFLUX PROTEIN"/>
    <property type="match status" value="1"/>
</dbReference>
<reference evidence="9 10" key="1">
    <citation type="submission" date="2015-03" db="EMBL/GenBank/DDBJ databases">
        <title>Genome Sequence of Kiloniella spongiae MEBiC09566, isolated from a marine sponge.</title>
        <authorList>
            <person name="Shao Z."/>
            <person name="Wang L."/>
            <person name="Li X."/>
        </authorList>
    </citation>
    <scope>NUCLEOTIDE SEQUENCE [LARGE SCALE GENOMIC DNA]</scope>
    <source>
        <strain evidence="9 10">MEBiC09566</strain>
    </source>
</reference>
<sequence length="459" mass="50457">MRQFGKTLAVSFKSVLLASAFAMPAMSSAHAVTLQEAITQALATNPDIGVVAHNREAVDEELRQARGLYLPQIDLSAGAGIESNDDSTSRAAGGTGKHDVINPSDVSVTVQQRIFDGFEAGATVEREKARVESAANRVRENAEFLALDAIGAYLEVLRQRELLELAKNNLQIHIDIVANLQERLSGGGGSRADVSQSEARSSRARNTLTTTYNDLRDAEANYTRIVGHFPEDLNSPEAFATELPGGLDEAVDLAVNSNPTIRIFEADVRTAEADVELSEVPFYPTVNLEASSEHRDEFDATPGSYEQNNSVMLRLRWNLFRGGIDRAARQEALARLSESKNQRYSSVVDAQREMRQSWFALEANRQSVTDLASSVQYNTETRDSYRDQFDVAQRTLLDVLDAENELFTSRGQLISAMTNEQLASYRILALSGQLMASLDVQAPEQANVEHESWADGLID</sequence>
<comment type="caution">
    <text evidence="9">The sequence shown here is derived from an EMBL/GenBank/DDBJ whole genome shotgun (WGS) entry which is preliminary data.</text>
</comment>
<evidence type="ECO:0000313" key="9">
    <source>
        <dbReference type="EMBL" id="KLN60136.1"/>
    </source>
</evidence>
<comment type="subcellular location">
    <subcellularLocation>
        <location evidence="1">Cell outer membrane</location>
    </subcellularLocation>
</comment>
<keyword evidence="10" id="KW-1185">Reference proteome</keyword>
<dbReference type="InterPro" id="IPR010130">
    <property type="entry name" value="T1SS_OMP_TolC"/>
</dbReference>
<dbReference type="InterPro" id="IPR051906">
    <property type="entry name" value="TolC-like"/>
</dbReference>
<name>A0A0H2MD55_9PROT</name>
<dbReference type="Gene3D" id="1.20.1600.10">
    <property type="entry name" value="Outer membrane efflux proteins (OEP)"/>
    <property type="match status" value="1"/>
</dbReference>
<keyword evidence="5" id="KW-0812">Transmembrane</keyword>
<organism evidence="9 10">
    <name type="scientific">Kiloniella spongiae</name>
    <dbReference type="NCBI Taxonomy" id="1489064"/>
    <lineage>
        <taxon>Bacteria</taxon>
        <taxon>Pseudomonadati</taxon>
        <taxon>Pseudomonadota</taxon>
        <taxon>Alphaproteobacteria</taxon>
        <taxon>Rhodospirillales</taxon>
        <taxon>Kiloniellaceae</taxon>
        <taxon>Kiloniella</taxon>
    </lineage>
</organism>
<evidence type="ECO:0000313" key="10">
    <source>
        <dbReference type="Proteomes" id="UP000035444"/>
    </source>
</evidence>
<evidence type="ECO:0000256" key="2">
    <source>
        <dbReference type="ARBA" id="ARBA00007613"/>
    </source>
</evidence>
<dbReference type="EMBL" id="LAQL01000008">
    <property type="protein sequence ID" value="KLN60136.1"/>
    <property type="molecule type" value="Genomic_DNA"/>
</dbReference>
<proteinExistence type="inferred from homology"/>
<keyword evidence="8" id="KW-0732">Signal</keyword>
<accession>A0A0H2MD55</accession>
<feature type="chain" id="PRO_5002596844" description="Channel protein TolC" evidence="8">
    <location>
        <begin position="32"/>
        <end position="459"/>
    </location>
</feature>
<dbReference type="GO" id="GO:0015288">
    <property type="term" value="F:porin activity"/>
    <property type="evidence" value="ECO:0007669"/>
    <property type="project" value="TreeGrafter"/>
</dbReference>
<feature type="signal peptide" evidence="8">
    <location>
        <begin position="1"/>
        <end position="31"/>
    </location>
</feature>
<dbReference type="NCBIfam" id="TIGR01844">
    <property type="entry name" value="type_I_sec_TolC"/>
    <property type="match status" value="1"/>
</dbReference>